<evidence type="ECO:0000256" key="3">
    <source>
        <dbReference type="ARBA" id="ARBA00023014"/>
    </source>
</evidence>
<evidence type="ECO:0000313" key="6">
    <source>
        <dbReference type="EMBL" id="KAH6600711.1"/>
    </source>
</evidence>
<reference evidence="6 7" key="1">
    <citation type="submission" date="2021-02" db="EMBL/GenBank/DDBJ databases">
        <title>Variation within the Batrachochytrium salamandrivorans European outbreak.</title>
        <authorList>
            <person name="Kelly M."/>
            <person name="Pasmans F."/>
            <person name="Shea T.P."/>
            <person name="Munoz J.F."/>
            <person name="Carranza S."/>
            <person name="Cuomo C.A."/>
            <person name="Martel A."/>
        </authorList>
    </citation>
    <scope>NUCLEOTIDE SEQUENCE [LARGE SCALE GENOMIC DNA]</scope>
    <source>
        <strain evidence="6 7">AMFP18/2</strain>
    </source>
</reference>
<keyword evidence="7" id="KW-1185">Reference proteome</keyword>
<evidence type="ECO:0000313" key="7">
    <source>
        <dbReference type="Proteomes" id="UP001648503"/>
    </source>
</evidence>
<dbReference type="Pfam" id="PF00462">
    <property type="entry name" value="Glutaredoxin"/>
    <property type="match status" value="2"/>
</dbReference>
<dbReference type="EMBL" id="JAFCIX010000028">
    <property type="protein sequence ID" value="KAH6600711.1"/>
    <property type="molecule type" value="Genomic_DNA"/>
</dbReference>
<gene>
    <name evidence="6" type="ORF">BASA50_002095</name>
</gene>
<feature type="domain" description="Thioredoxin" evidence="4">
    <location>
        <begin position="27"/>
        <end position="115"/>
    </location>
</feature>
<accession>A0ABQ8FME3</accession>
<name>A0ABQ8FME3_9FUNG</name>
<keyword evidence="1" id="KW-0479">Metal-binding</keyword>
<protein>
    <recommendedName>
        <fullName evidence="8">Grx4 family monothiol glutaredoxin</fullName>
    </recommendedName>
</protein>
<evidence type="ECO:0000256" key="1">
    <source>
        <dbReference type="ARBA" id="ARBA00022723"/>
    </source>
</evidence>
<dbReference type="InterPro" id="IPR033658">
    <property type="entry name" value="GRX_PICOT-like"/>
</dbReference>
<sequence length="353" mass="39230">MATTTNTTDAALGNGVTPTAKHNVNDVSSEDHFASLTASHPISVVDCWAEWHEPSRDMNLVFEELSRKHPQLSYIRLEAETFPDISEKLEIATVPTFLFLHVNGEIVERIEGANAPLLATTVEKYVKHASSIAATTVSALSPVVPSSLDTASSMEKKLKKLLSSHPIMLFMKGSPSQPRCGFSRQTVELLAGVGCEYGSYDILADEAVRQALKEYSNWPTYPQIYVNSEIVGGLDILKELIETGEFQQMIPKEDDLNTRLGKLVNQATVMLFMKGSPSTPRCGFSRQIVKLLDEHEITYETFDILEDEEVRSGLKEFSNWPTFPQLYIKGELVGGLDILKEMIDQDELKSMIA</sequence>
<evidence type="ECO:0000259" key="5">
    <source>
        <dbReference type="Pfam" id="PF00462"/>
    </source>
</evidence>
<dbReference type="InterPro" id="IPR013766">
    <property type="entry name" value="Thioredoxin_domain"/>
</dbReference>
<feature type="domain" description="Glutaredoxin" evidence="5">
    <location>
        <begin position="167"/>
        <end position="231"/>
    </location>
</feature>
<proteinExistence type="predicted"/>
<dbReference type="CDD" id="cd03028">
    <property type="entry name" value="GRX_PICOT_like"/>
    <property type="match status" value="2"/>
</dbReference>
<keyword evidence="3" id="KW-0411">Iron-sulfur</keyword>
<dbReference type="Gene3D" id="3.40.30.10">
    <property type="entry name" value="Glutaredoxin"/>
    <property type="match status" value="3"/>
</dbReference>
<dbReference type="InterPro" id="IPR002109">
    <property type="entry name" value="Glutaredoxin"/>
</dbReference>
<feature type="domain" description="Glutaredoxin" evidence="5">
    <location>
        <begin position="269"/>
        <end position="333"/>
    </location>
</feature>
<dbReference type="PANTHER" id="PTHR10293">
    <property type="entry name" value="GLUTAREDOXIN FAMILY MEMBER"/>
    <property type="match status" value="1"/>
</dbReference>
<dbReference type="PANTHER" id="PTHR10293:SF73">
    <property type="entry name" value="GLUTAREDOXIN-3"/>
    <property type="match status" value="1"/>
</dbReference>
<evidence type="ECO:0000259" key="4">
    <source>
        <dbReference type="Pfam" id="PF00085"/>
    </source>
</evidence>
<dbReference type="SUPFAM" id="SSF52833">
    <property type="entry name" value="Thioredoxin-like"/>
    <property type="match status" value="3"/>
</dbReference>
<dbReference type="InterPro" id="IPR004480">
    <property type="entry name" value="Monothiol_GRX-rel"/>
</dbReference>
<dbReference type="InterPro" id="IPR036249">
    <property type="entry name" value="Thioredoxin-like_sf"/>
</dbReference>
<dbReference type="PROSITE" id="PS51354">
    <property type="entry name" value="GLUTAREDOXIN_2"/>
    <property type="match status" value="2"/>
</dbReference>
<dbReference type="Proteomes" id="UP001648503">
    <property type="component" value="Unassembled WGS sequence"/>
</dbReference>
<organism evidence="6 7">
    <name type="scientific">Batrachochytrium salamandrivorans</name>
    <dbReference type="NCBI Taxonomy" id="1357716"/>
    <lineage>
        <taxon>Eukaryota</taxon>
        <taxon>Fungi</taxon>
        <taxon>Fungi incertae sedis</taxon>
        <taxon>Chytridiomycota</taxon>
        <taxon>Chytridiomycota incertae sedis</taxon>
        <taxon>Chytridiomycetes</taxon>
        <taxon>Rhizophydiales</taxon>
        <taxon>Rhizophydiales incertae sedis</taxon>
        <taxon>Batrachochytrium</taxon>
    </lineage>
</organism>
<dbReference type="NCBIfam" id="TIGR00365">
    <property type="entry name" value="Grx4 family monothiol glutaredoxin"/>
    <property type="match status" value="2"/>
</dbReference>
<evidence type="ECO:0008006" key="8">
    <source>
        <dbReference type="Google" id="ProtNLM"/>
    </source>
</evidence>
<comment type="caution">
    <text evidence="6">The sequence shown here is derived from an EMBL/GenBank/DDBJ whole genome shotgun (WGS) entry which is preliminary data.</text>
</comment>
<keyword evidence="2" id="KW-0408">Iron</keyword>
<evidence type="ECO:0000256" key="2">
    <source>
        <dbReference type="ARBA" id="ARBA00023004"/>
    </source>
</evidence>
<dbReference type="Pfam" id="PF00085">
    <property type="entry name" value="Thioredoxin"/>
    <property type="match status" value="1"/>
</dbReference>